<comment type="caution">
    <text evidence="2">The sequence shown here is derived from an EMBL/GenBank/DDBJ whole genome shotgun (WGS) entry which is preliminary data.</text>
</comment>
<sequence>MGWQVAWALGAQLIAVAGLVARLRWWAVRERRRQEALRAFAARLPAAGDVEIDDVRGDGSRLRVRIRRDR</sequence>
<evidence type="ECO:0000256" key="1">
    <source>
        <dbReference type="SAM" id="Phobius"/>
    </source>
</evidence>
<gene>
    <name evidence="2" type="ORF">GCM10010185_04800</name>
</gene>
<protein>
    <submittedName>
        <fullName evidence="2">Uncharacterized protein</fullName>
    </submittedName>
</protein>
<dbReference type="AlphaFoldDB" id="A0A918AFV8"/>
<reference evidence="2" key="2">
    <citation type="submission" date="2020-09" db="EMBL/GenBank/DDBJ databases">
        <authorList>
            <person name="Sun Q."/>
            <person name="Ohkuma M."/>
        </authorList>
    </citation>
    <scope>NUCLEOTIDE SEQUENCE</scope>
    <source>
        <strain evidence="2">JCM 3313</strain>
    </source>
</reference>
<evidence type="ECO:0000313" key="2">
    <source>
        <dbReference type="EMBL" id="GGP36685.1"/>
    </source>
</evidence>
<keyword evidence="1" id="KW-0812">Transmembrane</keyword>
<organism evidence="2 3">
    <name type="scientific">Saccharothrix coeruleofusca</name>
    <dbReference type="NCBI Taxonomy" id="33919"/>
    <lineage>
        <taxon>Bacteria</taxon>
        <taxon>Bacillati</taxon>
        <taxon>Actinomycetota</taxon>
        <taxon>Actinomycetes</taxon>
        <taxon>Pseudonocardiales</taxon>
        <taxon>Pseudonocardiaceae</taxon>
        <taxon>Saccharothrix</taxon>
    </lineage>
</organism>
<evidence type="ECO:0000313" key="3">
    <source>
        <dbReference type="Proteomes" id="UP000639606"/>
    </source>
</evidence>
<proteinExistence type="predicted"/>
<keyword evidence="3" id="KW-1185">Reference proteome</keyword>
<name>A0A918AFV8_9PSEU</name>
<dbReference type="RefSeq" id="WP_189221349.1">
    <property type="nucleotide sequence ID" value="NZ_BMRG01000001.1"/>
</dbReference>
<accession>A0A918AFV8</accession>
<feature type="transmembrane region" description="Helical" evidence="1">
    <location>
        <begin position="6"/>
        <end position="25"/>
    </location>
</feature>
<keyword evidence="1" id="KW-0472">Membrane</keyword>
<dbReference type="EMBL" id="BMRG01000001">
    <property type="protein sequence ID" value="GGP36685.1"/>
    <property type="molecule type" value="Genomic_DNA"/>
</dbReference>
<dbReference type="Proteomes" id="UP000639606">
    <property type="component" value="Unassembled WGS sequence"/>
</dbReference>
<reference evidence="2" key="1">
    <citation type="journal article" date="2014" name="Int. J. Syst. Evol. Microbiol.">
        <title>Complete genome sequence of Corynebacterium casei LMG S-19264T (=DSM 44701T), isolated from a smear-ripened cheese.</title>
        <authorList>
            <consortium name="US DOE Joint Genome Institute (JGI-PGF)"/>
            <person name="Walter F."/>
            <person name="Albersmeier A."/>
            <person name="Kalinowski J."/>
            <person name="Ruckert C."/>
        </authorList>
    </citation>
    <scope>NUCLEOTIDE SEQUENCE</scope>
    <source>
        <strain evidence="2">JCM 3313</strain>
    </source>
</reference>
<keyword evidence="1" id="KW-1133">Transmembrane helix</keyword>